<dbReference type="Gene3D" id="2.170.130.10">
    <property type="entry name" value="TonB-dependent receptor, plug domain"/>
    <property type="match status" value="1"/>
</dbReference>
<organism evidence="3 4">
    <name type="scientific">Algibacter lectus</name>
    <dbReference type="NCBI Taxonomy" id="221126"/>
    <lineage>
        <taxon>Bacteria</taxon>
        <taxon>Pseudomonadati</taxon>
        <taxon>Bacteroidota</taxon>
        <taxon>Flavobacteriia</taxon>
        <taxon>Flavobacteriales</taxon>
        <taxon>Flavobacteriaceae</taxon>
        <taxon>Algibacter</taxon>
    </lineage>
</organism>
<dbReference type="EMBL" id="BBNU01000022">
    <property type="protein sequence ID" value="GAL82180.1"/>
    <property type="molecule type" value="Genomic_DNA"/>
</dbReference>
<comment type="subcellular location">
    <subcellularLocation>
        <location evidence="1">Cell outer membrane</location>
        <topology evidence="1">Multi-pass membrane protein</topology>
    </subcellularLocation>
</comment>
<evidence type="ECO:0000256" key="1">
    <source>
        <dbReference type="PROSITE-ProRule" id="PRU01360"/>
    </source>
</evidence>
<evidence type="ECO:0000313" key="3">
    <source>
        <dbReference type="EMBL" id="GAL82180.1"/>
    </source>
</evidence>
<dbReference type="InterPro" id="IPR023997">
    <property type="entry name" value="TonB-dep_OMP_SusC/RagA_CS"/>
</dbReference>
<dbReference type="Proteomes" id="UP000029643">
    <property type="component" value="Unassembled WGS sequence"/>
</dbReference>
<comment type="caution">
    <text evidence="3">The sequence shown here is derived from an EMBL/GenBank/DDBJ whole genome shotgun (WGS) entry which is preliminary data.</text>
</comment>
<gene>
    <name evidence="3" type="ORF">JCM19274_78</name>
</gene>
<dbReference type="InterPro" id="IPR039426">
    <property type="entry name" value="TonB-dep_rcpt-like"/>
</dbReference>
<comment type="similarity">
    <text evidence="1">Belongs to the TonB-dependent receptor family.</text>
</comment>
<proteinExistence type="inferred from homology"/>
<keyword evidence="1" id="KW-0813">Transport</keyword>
<keyword evidence="1" id="KW-0998">Cell outer membrane</keyword>
<keyword evidence="1" id="KW-1134">Transmembrane beta strand</keyword>
<keyword evidence="1" id="KW-0812">Transmembrane</keyword>
<dbReference type="NCBIfam" id="TIGR04057">
    <property type="entry name" value="SusC_RagA_signa"/>
    <property type="match status" value="1"/>
</dbReference>
<name>A0A090WYI0_9FLAO</name>
<dbReference type="PROSITE" id="PS52016">
    <property type="entry name" value="TONB_DEPENDENT_REC_3"/>
    <property type="match status" value="1"/>
</dbReference>
<protein>
    <submittedName>
        <fullName evidence="3">Putative outer membrane protein</fullName>
    </submittedName>
</protein>
<feature type="domain" description="TonB-dependent receptor plug" evidence="2">
    <location>
        <begin position="6"/>
        <end position="88"/>
    </location>
</feature>
<dbReference type="Pfam" id="PF07715">
    <property type="entry name" value="Plug"/>
    <property type="match status" value="1"/>
</dbReference>
<keyword evidence="1" id="KW-0472">Membrane</keyword>
<dbReference type="InterPro" id="IPR037066">
    <property type="entry name" value="Plug_dom_sf"/>
</dbReference>
<dbReference type="GO" id="GO:0009279">
    <property type="term" value="C:cell outer membrane"/>
    <property type="evidence" value="ECO:0007669"/>
    <property type="project" value="UniProtKB-SubCell"/>
</dbReference>
<dbReference type="AlphaFoldDB" id="A0A090WYI0"/>
<accession>A0A090WYI0</accession>
<evidence type="ECO:0000259" key="2">
    <source>
        <dbReference type="Pfam" id="PF07715"/>
    </source>
</evidence>
<sequence>MFVESNAGAPGAGASVNIRGLSQIIGDNQPLYVVDGVPILVNPNFGTFAGAGNRENPLLAIDPNNIERVDVLKDASSAAIYGSRAANGGLL</sequence>
<dbReference type="SUPFAM" id="SSF56935">
    <property type="entry name" value="Porins"/>
    <property type="match status" value="1"/>
</dbReference>
<dbReference type="InterPro" id="IPR012910">
    <property type="entry name" value="Plug_dom"/>
</dbReference>
<reference evidence="3 4" key="1">
    <citation type="journal article" date="2014" name="Genome Announc.">
        <title>Draft Genome Sequences of Marine Flavobacterium Algibacter lectus Strains SS8 and NR4.</title>
        <authorList>
            <person name="Takatani N."/>
            <person name="Nakanishi M."/>
            <person name="Meirelles P."/>
            <person name="Mino S."/>
            <person name="Suda W."/>
            <person name="Oshima K."/>
            <person name="Hattori M."/>
            <person name="Ohkuma M."/>
            <person name="Hosokawa M."/>
            <person name="Miyashita K."/>
            <person name="Thompson F.L."/>
            <person name="Niwa A."/>
            <person name="Sawabe T."/>
            <person name="Sawabe T."/>
        </authorList>
    </citation>
    <scope>NUCLEOTIDE SEQUENCE [LARGE SCALE GENOMIC DNA]</scope>
    <source>
        <strain evidence="4">JCM19274</strain>
    </source>
</reference>
<evidence type="ECO:0000313" key="4">
    <source>
        <dbReference type="Proteomes" id="UP000029643"/>
    </source>
</evidence>